<name>A0A0C9TQ02_SPHS4</name>
<proteinExistence type="predicted"/>
<evidence type="ECO:0000313" key="2">
    <source>
        <dbReference type="EMBL" id="KIJ23999.1"/>
    </source>
</evidence>
<keyword evidence="1" id="KW-0812">Transmembrane</keyword>
<gene>
    <name evidence="2" type="ORF">M422DRAFT_785987</name>
</gene>
<dbReference type="EMBL" id="KN837548">
    <property type="protein sequence ID" value="KIJ23999.1"/>
    <property type="molecule type" value="Genomic_DNA"/>
</dbReference>
<evidence type="ECO:0000313" key="3">
    <source>
        <dbReference type="Proteomes" id="UP000054279"/>
    </source>
</evidence>
<dbReference type="AlphaFoldDB" id="A0A0C9TQ02"/>
<keyword evidence="1" id="KW-0472">Membrane</keyword>
<evidence type="ECO:0000256" key="1">
    <source>
        <dbReference type="SAM" id="Phobius"/>
    </source>
</evidence>
<reference evidence="2 3" key="1">
    <citation type="submission" date="2014-06" db="EMBL/GenBank/DDBJ databases">
        <title>Evolutionary Origins and Diversification of the Mycorrhizal Mutualists.</title>
        <authorList>
            <consortium name="DOE Joint Genome Institute"/>
            <consortium name="Mycorrhizal Genomics Consortium"/>
            <person name="Kohler A."/>
            <person name="Kuo A."/>
            <person name="Nagy L.G."/>
            <person name="Floudas D."/>
            <person name="Copeland A."/>
            <person name="Barry K.W."/>
            <person name="Cichocki N."/>
            <person name="Veneault-Fourrey C."/>
            <person name="LaButti K."/>
            <person name="Lindquist E.A."/>
            <person name="Lipzen A."/>
            <person name="Lundell T."/>
            <person name="Morin E."/>
            <person name="Murat C."/>
            <person name="Riley R."/>
            <person name="Ohm R."/>
            <person name="Sun H."/>
            <person name="Tunlid A."/>
            <person name="Henrissat B."/>
            <person name="Grigoriev I.V."/>
            <person name="Hibbett D.S."/>
            <person name="Martin F."/>
        </authorList>
    </citation>
    <scope>NUCLEOTIDE SEQUENCE [LARGE SCALE GENOMIC DNA]</scope>
    <source>
        <strain evidence="2 3">SS14</strain>
    </source>
</reference>
<protein>
    <submittedName>
        <fullName evidence="2">Uncharacterized protein</fullName>
    </submittedName>
</protein>
<keyword evidence="3" id="KW-1185">Reference proteome</keyword>
<accession>A0A0C9TQ02</accession>
<dbReference type="Proteomes" id="UP000054279">
    <property type="component" value="Unassembled WGS sequence"/>
</dbReference>
<dbReference type="HOGENOM" id="CLU_1344008_0_0_1"/>
<keyword evidence="1" id="KW-1133">Transmembrane helix</keyword>
<sequence>MVNHEEDPGAGYFYFIRLAHTILMFLFVVVHCTGSSNLPYPCQHATRRTPSDTRHRRHSPASNIAPIAFSNVKACRSYKMSIGTSKERMVLLSDEDVPMSVWRRRPFKHPPSLTQTSNVDGDIDDLATWDAPDVVKAAQFCEAAKGGGRIQTAAVVGVAKYNNTEMICVGKLYYYMWLVFQQWYQLGITDIDAAALLSSWEKKK</sequence>
<feature type="transmembrane region" description="Helical" evidence="1">
    <location>
        <begin position="12"/>
        <end position="30"/>
    </location>
</feature>
<organism evidence="2 3">
    <name type="scientific">Sphaerobolus stellatus (strain SS14)</name>
    <dbReference type="NCBI Taxonomy" id="990650"/>
    <lineage>
        <taxon>Eukaryota</taxon>
        <taxon>Fungi</taxon>
        <taxon>Dikarya</taxon>
        <taxon>Basidiomycota</taxon>
        <taxon>Agaricomycotina</taxon>
        <taxon>Agaricomycetes</taxon>
        <taxon>Phallomycetidae</taxon>
        <taxon>Geastrales</taxon>
        <taxon>Sphaerobolaceae</taxon>
        <taxon>Sphaerobolus</taxon>
    </lineage>
</organism>